<dbReference type="AlphaFoldDB" id="A0A485L1A3"/>
<dbReference type="CDD" id="cd00161">
    <property type="entry name" value="beta-trefoil_Ricin-like"/>
    <property type="match status" value="1"/>
</dbReference>
<organism evidence="3 4">
    <name type="scientific">Aphanomyces stellatus</name>
    <dbReference type="NCBI Taxonomy" id="120398"/>
    <lineage>
        <taxon>Eukaryota</taxon>
        <taxon>Sar</taxon>
        <taxon>Stramenopiles</taxon>
        <taxon>Oomycota</taxon>
        <taxon>Saprolegniomycetes</taxon>
        <taxon>Saprolegniales</taxon>
        <taxon>Verrucalvaceae</taxon>
        <taxon>Aphanomyces</taxon>
    </lineage>
</organism>
<protein>
    <submittedName>
        <fullName evidence="3">Aste57867_14659 protein</fullName>
    </submittedName>
</protein>
<dbReference type="InterPro" id="IPR035992">
    <property type="entry name" value="Ricin_B-like_lectins"/>
</dbReference>
<evidence type="ECO:0000313" key="2">
    <source>
        <dbReference type="EMBL" id="KAF0694491.1"/>
    </source>
</evidence>
<proteinExistence type="predicted"/>
<dbReference type="SUPFAM" id="SSF50370">
    <property type="entry name" value="Ricin B-like lectins"/>
    <property type="match status" value="1"/>
</dbReference>
<reference evidence="3 4" key="1">
    <citation type="submission" date="2019-03" db="EMBL/GenBank/DDBJ databases">
        <authorList>
            <person name="Gaulin E."/>
            <person name="Dumas B."/>
        </authorList>
    </citation>
    <scope>NUCLEOTIDE SEQUENCE [LARGE SCALE GENOMIC DNA]</scope>
    <source>
        <strain evidence="3">CBS 568.67</strain>
    </source>
</reference>
<dbReference type="Gene3D" id="2.80.10.50">
    <property type="match status" value="1"/>
</dbReference>
<feature type="region of interest" description="Disordered" evidence="1">
    <location>
        <begin position="19"/>
        <end position="39"/>
    </location>
</feature>
<dbReference type="EMBL" id="VJMH01005566">
    <property type="protein sequence ID" value="KAF0694491.1"/>
    <property type="molecule type" value="Genomic_DNA"/>
</dbReference>
<sequence length="202" mass="23210">MVCARRPMQACIRLLPRPRQTAPPAHRRHDDGISHKRRHPHVDPNLPYNGWCLDAYEPWNWGAVHLWPCSSSNVNHEWQCDTVTFQLRHLTHKGYCLDVGGPWLWLCLPTDHKDMRNQQWRLAAPGGRFQAHVVTLTGMVGTQAVTFESTTKNNATNHHWIVDATTNMVQLADTSLCLDAWIPRDGRPVHLWPRDAANDNQK</sequence>
<accession>A0A485L1A3</accession>
<name>A0A485L1A3_9STRA</name>
<evidence type="ECO:0000313" key="4">
    <source>
        <dbReference type="Proteomes" id="UP000332933"/>
    </source>
</evidence>
<keyword evidence="4" id="KW-1185">Reference proteome</keyword>
<dbReference type="OrthoDB" id="62471at2759"/>
<reference evidence="2" key="2">
    <citation type="submission" date="2019-06" db="EMBL/GenBank/DDBJ databases">
        <title>Genomics analysis of Aphanomyces spp. identifies a new class of oomycete effector associated with host adaptation.</title>
        <authorList>
            <person name="Gaulin E."/>
        </authorList>
    </citation>
    <scope>NUCLEOTIDE SEQUENCE</scope>
    <source>
        <strain evidence="2">CBS 578.67</strain>
    </source>
</reference>
<evidence type="ECO:0000256" key="1">
    <source>
        <dbReference type="SAM" id="MobiDB-lite"/>
    </source>
</evidence>
<evidence type="ECO:0000313" key="3">
    <source>
        <dbReference type="EMBL" id="VFT91478.1"/>
    </source>
</evidence>
<dbReference type="Proteomes" id="UP000332933">
    <property type="component" value="Unassembled WGS sequence"/>
</dbReference>
<gene>
    <name evidence="3" type="primary">Aste57867_14659</name>
    <name evidence="2" type="ORF">As57867_014604</name>
    <name evidence="3" type="ORF">ASTE57867_14659</name>
</gene>
<dbReference type="PROSITE" id="PS50231">
    <property type="entry name" value="RICIN_B_LECTIN"/>
    <property type="match status" value="1"/>
</dbReference>
<dbReference type="EMBL" id="CAADRA010005587">
    <property type="protein sequence ID" value="VFT91478.1"/>
    <property type="molecule type" value="Genomic_DNA"/>
</dbReference>